<dbReference type="AlphaFoldDB" id="A0A068NLW7"/>
<gene>
    <name evidence="2" type="ORF">OP10G_1098</name>
</gene>
<evidence type="ECO:0000256" key="1">
    <source>
        <dbReference type="SAM" id="MobiDB-lite"/>
    </source>
</evidence>
<accession>A0A068NLW7</accession>
<dbReference type="Proteomes" id="UP000027982">
    <property type="component" value="Chromosome"/>
</dbReference>
<dbReference type="HOGENOM" id="CLU_3233904_0_0_0"/>
<dbReference type="STRING" id="661478.OP10G_1098"/>
<proteinExistence type="predicted"/>
<sequence>MSPQAFDIVRAQFQLLLKGVDLLHGNAPDGNRTGRRGELHEAE</sequence>
<dbReference type="EMBL" id="CP007139">
    <property type="protein sequence ID" value="AIE84466.1"/>
    <property type="molecule type" value="Genomic_DNA"/>
</dbReference>
<protein>
    <submittedName>
        <fullName evidence="2">Uncharacterized protein</fullName>
    </submittedName>
</protein>
<evidence type="ECO:0000313" key="3">
    <source>
        <dbReference type="Proteomes" id="UP000027982"/>
    </source>
</evidence>
<reference evidence="2 3" key="1">
    <citation type="journal article" date="2014" name="PLoS ONE">
        <title>The first complete genome sequence of the class fimbriimonadia in the phylum armatimonadetes.</title>
        <authorList>
            <person name="Hu Z.Y."/>
            <person name="Wang Y.Z."/>
            <person name="Im W.T."/>
            <person name="Wang S.Y."/>
            <person name="Zhao G.P."/>
            <person name="Zheng H.J."/>
            <person name="Quan Z.X."/>
        </authorList>
    </citation>
    <scope>NUCLEOTIDE SEQUENCE [LARGE SCALE GENOMIC DNA]</scope>
    <source>
        <strain evidence="2">Gsoil 348</strain>
    </source>
</reference>
<feature type="region of interest" description="Disordered" evidence="1">
    <location>
        <begin position="24"/>
        <end position="43"/>
    </location>
</feature>
<name>A0A068NLW7_FIMGI</name>
<keyword evidence="3" id="KW-1185">Reference proteome</keyword>
<evidence type="ECO:0000313" key="2">
    <source>
        <dbReference type="EMBL" id="AIE84466.1"/>
    </source>
</evidence>
<dbReference type="KEGG" id="fgi:OP10G_1098"/>
<organism evidence="2 3">
    <name type="scientific">Fimbriimonas ginsengisoli Gsoil 348</name>
    <dbReference type="NCBI Taxonomy" id="661478"/>
    <lineage>
        <taxon>Bacteria</taxon>
        <taxon>Bacillati</taxon>
        <taxon>Armatimonadota</taxon>
        <taxon>Fimbriimonadia</taxon>
        <taxon>Fimbriimonadales</taxon>
        <taxon>Fimbriimonadaceae</taxon>
        <taxon>Fimbriimonas</taxon>
    </lineage>
</organism>